<dbReference type="EMBL" id="JACARG010000009">
    <property type="protein sequence ID" value="NWE11975.1"/>
    <property type="molecule type" value="Genomic_DNA"/>
</dbReference>
<feature type="repeat" description="TPR" evidence="7">
    <location>
        <begin position="719"/>
        <end position="752"/>
    </location>
</feature>
<dbReference type="GO" id="GO:0006011">
    <property type="term" value="P:UDP-alpha-D-glucose metabolic process"/>
    <property type="evidence" value="ECO:0007669"/>
    <property type="project" value="InterPro"/>
</dbReference>
<reference evidence="10 11" key="1">
    <citation type="submission" date="2020-04" db="EMBL/GenBank/DDBJ databases">
        <title>Molecular characterization of pseudomonads from Agaricus bisporus reveal novel blotch 2 pathogens in Western Europe.</title>
        <authorList>
            <person name="Taparia T."/>
            <person name="Krijger M."/>
            <person name="Haynes E."/>
            <person name="Elpinstone J.G."/>
            <person name="Noble R."/>
            <person name="Van Der Wolf J."/>
        </authorList>
    </citation>
    <scope>NUCLEOTIDE SEQUENCE [LARGE SCALE GENOMIC DNA]</scope>
    <source>
        <strain evidence="10 11">IPO3782</strain>
    </source>
</reference>
<feature type="repeat" description="TPR" evidence="7">
    <location>
        <begin position="460"/>
        <end position="493"/>
    </location>
</feature>
<dbReference type="InterPro" id="IPR019734">
    <property type="entry name" value="TPR_rpt"/>
</dbReference>
<dbReference type="Pfam" id="PF13432">
    <property type="entry name" value="TPR_16"/>
    <property type="match status" value="1"/>
</dbReference>
<evidence type="ECO:0000256" key="1">
    <source>
        <dbReference type="ARBA" id="ARBA00003476"/>
    </source>
</evidence>
<dbReference type="RefSeq" id="WP_177075964.1">
    <property type="nucleotide sequence ID" value="NZ_JACARG010000009.1"/>
</dbReference>
<dbReference type="Pfam" id="PF05420">
    <property type="entry name" value="BCSC_C"/>
    <property type="match status" value="1"/>
</dbReference>
<dbReference type="InterPro" id="IPR011990">
    <property type="entry name" value="TPR-like_helical_dom_sf"/>
</dbReference>
<evidence type="ECO:0000256" key="4">
    <source>
        <dbReference type="ARBA" id="ARBA00022737"/>
    </source>
</evidence>
<feature type="repeat" description="TPR" evidence="7">
    <location>
        <begin position="27"/>
        <end position="60"/>
    </location>
</feature>
<proteinExistence type="predicted"/>
<dbReference type="Pfam" id="PF13181">
    <property type="entry name" value="TPR_8"/>
    <property type="match status" value="1"/>
</dbReference>
<evidence type="ECO:0000256" key="3">
    <source>
        <dbReference type="ARBA" id="ARBA00022729"/>
    </source>
</evidence>
<keyword evidence="6" id="KW-0135">Cellulose biosynthesis</keyword>
<dbReference type="InterPro" id="IPR003921">
    <property type="entry name" value="Cell_synth_C"/>
</dbReference>
<protein>
    <submittedName>
        <fullName evidence="10">BCSC C-terminal domain-containing protein</fullName>
    </submittedName>
</protein>
<dbReference type="SUPFAM" id="SSF48452">
    <property type="entry name" value="TPR-like"/>
    <property type="match status" value="3"/>
</dbReference>
<dbReference type="UniPathway" id="UPA00694"/>
<evidence type="ECO:0000256" key="6">
    <source>
        <dbReference type="ARBA" id="ARBA00022916"/>
    </source>
</evidence>
<evidence type="ECO:0000256" key="2">
    <source>
        <dbReference type="ARBA" id="ARBA00005186"/>
    </source>
</evidence>
<dbReference type="Gene3D" id="1.25.40.10">
    <property type="entry name" value="Tetratricopeptide repeat domain"/>
    <property type="match status" value="5"/>
</dbReference>
<gene>
    <name evidence="10" type="ORF">HX822_03420</name>
</gene>
<evidence type="ECO:0000256" key="8">
    <source>
        <dbReference type="SAM" id="SignalP"/>
    </source>
</evidence>
<evidence type="ECO:0000313" key="11">
    <source>
        <dbReference type="Proteomes" id="UP000531950"/>
    </source>
</evidence>
<keyword evidence="3 8" id="KW-0732">Signal</keyword>
<feature type="signal peptide" evidence="8">
    <location>
        <begin position="1"/>
        <end position="21"/>
    </location>
</feature>
<dbReference type="PROSITE" id="PS50005">
    <property type="entry name" value="TPR"/>
    <property type="match status" value="3"/>
</dbReference>
<keyword evidence="4" id="KW-0677">Repeat</keyword>
<dbReference type="CDD" id="cd22958">
    <property type="entry name" value="DD_DPY30_SDC1-like"/>
    <property type="match status" value="1"/>
</dbReference>
<feature type="chain" id="PRO_5030698738" evidence="8">
    <location>
        <begin position="22"/>
        <end position="1283"/>
    </location>
</feature>
<dbReference type="Pfam" id="PF14559">
    <property type="entry name" value="TPR_19"/>
    <property type="match status" value="3"/>
</dbReference>
<name>A0A7Y8ECQ7_9PSED</name>
<dbReference type="PANTHER" id="PTHR12558:SF13">
    <property type="entry name" value="CELL DIVISION CYCLE PROTEIN 27 HOMOLOG"/>
    <property type="match status" value="1"/>
</dbReference>
<keyword evidence="5 7" id="KW-0802">TPR repeat</keyword>
<evidence type="ECO:0000256" key="5">
    <source>
        <dbReference type="ARBA" id="ARBA00022803"/>
    </source>
</evidence>
<dbReference type="PRINTS" id="PR01441">
    <property type="entry name" value="CELLSNTHASEC"/>
</dbReference>
<dbReference type="GO" id="GO:0019867">
    <property type="term" value="C:outer membrane"/>
    <property type="evidence" value="ECO:0007669"/>
    <property type="project" value="InterPro"/>
</dbReference>
<evidence type="ECO:0000259" key="9">
    <source>
        <dbReference type="Pfam" id="PF05420"/>
    </source>
</evidence>
<comment type="pathway">
    <text evidence="2">Glycan metabolism; bacterial cellulose biosynthesis.</text>
</comment>
<dbReference type="PANTHER" id="PTHR12558">
    <property type="entry name" value="CELL DIVISION CYCLE 16,23,27"/>
    <property type="match status" value="1"/>
</dbReference>
<dbReference type="SMART" id="SM00028">
    <property type="entry name" value="TPR"/>
    <property type="match status" value="11"/>
</dbReference>
<feature type="domain" description="Cellulose synthase operon C C-terminal" evidence="9">
    <location>
        <begin position="937"/>
        <end position="1264"/>
    </location>
</feature>
<dbReference type="Proteomes" id="UP000531950">
    <property type="component" value="Unassembled WGS sequence"/>
</dbReference>
<dbReference type="InterPro" id="IPR008410">
    <property type="entry name" value="BCSC_C"/>
</dbReference>
<comment type="function">
    <text evidence="1">Required for maximal bacterial cellulose synthesis.</text>
</comment>
<evidence type="ECO:0000313" key="10">
    <source>
        <dbReference type="EMBL" id="NWE11975.1"/>
    </source>
</evidence>
<evidence type="ECO:0000256" key="7">
    <source>
        <dbReference type="PROSITE-ProRule" id="PRU00339"/>
    </source>
</evidence>
<organism evidence="10 11">
    <name type="scientific">Pseudomonas yamanorum</name>
    <dbReference type="NCBI Taxonomy" id="515393"/>
    <lineage>
        <taxon>Bacteria</taxon>
        <taxon>Pseudomonadati</taxon>
        <taxon>Pseudomonadota</taxon>
        <taxon>Gammaproteobacteria</taxon>
        <taxon>Pseudomonadales</taxon>
        <taxon>Pseudomonadaceae</taxon>
        <taxon>Pseudomonas</taxon>
    </lineage>
</organism>
<dbReference type="GO" id="GO:0030244">
    <property type="term" value="P:cellulose biosynthetic process"/>
    <property type="evidence" value="ECO:0007669"/>
    <property type="project" value="UniProtKB-KW"/>
</dbReference>
<sequence>MRRHTLAVAILAALASTASFAETTDPQSLLIEQGYYWQSKKNPERALETWQKLLRLSPEQPDALYGIGLISVQQQRPAEAQKYLARLQALSPVPRQALLLEQDITLNIPANAKLLEQARELGEPEEEREQAVALYRQIFQGRQPQGLVAREYYNTLGFTSKGTNEAIAGLQRLSRERPNDPIVALFLAKHLARNPATRADGIRALAKLAPNNDVGGNADETWRFALIWLGPPKSDQVPLFQQFLAVHPDDTEIRALMNKGIAQGKSGAGWQRDPQMTKAFKALDDGDLKTAEPLLAARLSEKSNDVDALGGMGVLRQQQQRFSEAESYLVQATRLPGGAAWQSALNDVRYWNLLNQARDAQRGGRTSQARDLVAQAERLNPGQPGAAVALSGFQAQDNQFEAAEAGYRKVLARHPGDPDALSGLINVLSQSGQPEEALKLIDSVSPAERAKFAPSVKITALRATQVGKLAEQRGDLKAAQAAYKQALDADPENPWTRFALARIYLRDGQIRNARALIDGLLAKQPNQPDALYTSTLLSAELSEWKKAEETLARIPAGQRTADMNELGIDIALHKQTDIAIETARRGQRPEALALLGRSEAMTRQKPERLAILAAAYVEVGATQQGLDIMQKVVDNNPNPTVDQKLLYANVLLKANHYTEAGDILREVQGQPLSETGRQRYDDLIYLYRVKQADALREKNDLVAAYDMLSPALAQRPNDALAVGALARMYAASGNSKKAMELYAPLIQQNPNNARLQLGLADIALQGRDRGLAESASEKALSLEPGNPEILTSAARIYQGLGKNNEAAALLRKALAIENSQKSQTQLAQAGSQGVPYNPFVGLPGQRRQVTDLTVAGPVPPPIDAPTNVVPENALAASGRPASNNWSEPFEPPSKIASLDTANLSPARRALDTILRDRTGYVVQGLSVRSNNGESGLSKITDVEAPFEVRMPVGDLNVAARVTPVHLSSGSVKTNSATRFGGGTTDPAGSQSDTGVGLAIAVENPDEGLKADIGVSPLGFLYDTIIGGASVSRPFSQGSNFRYGVNVSRRPVTDSVTSFAGSEDKRTGEKWGGVTANGGRGDLSYDNQKLGVYGYASLHEMLGNNVEDNTRLELGSGIYWYLRNTPTDTLTLGISGSVMGFKENQGYYTYGQGGYFSPQRFFSLGVPVRWAQSFDRFSYQIKSSVGIQHIEQDAVDYFPGHDQLQSDRGDPKYAKDSKTGIGYSFNAAAEYRLSSRFYLGGEVGLDNAQDYRQYVGNAYLRYLFEDLSGPMPLPVSPYRSPYSN</sequence>
<comment type="caution">
    <text evidence="10">The sequence shown here is derived from an EMBL/GenBank/DDBJ whole genome shotgun (WGS) entry which is preliminary data.</text>
</comment>
<accession>A0A7Y8ECQ7</accession>